<dbReference type="Gene3D" id="3.40.390.10">
    <property type="entry name" value="Collagenase (Catalytic Domain)"/>
    <property type="match status" value="1"/>
</dbReference>
<dbReference type="InterPro" id="IPR050439">
    <property type="entry name" value="ADAMTS_ADAMTS-like"/>
</dbReference>
<feature type="active site" evidence="10">
    <location>
        <position position="421"/>
    </location>
</feature>
<keyword evidence="7 14" id="KW-0482">Metalloprotease</keyword>
<dbReference type="PROSITE" id="PS50215">
    <property type="entry name" value="ADAM_MEPRO"/>
    <property type="match status" value="1"/>
</dbReference>
<feature type="binding site" evidence="10">
    <location>
        <position position="430"/>
    </location>
    <ligand>
        <name>Zn(2+)</name>
        <dbReference type="ChEBI" id="CHEBI:29105"/>
        <note>catalytic</note>
    </ligand>
</feature>
<organism evidence="13 14">
    <name type="scientific">Cephus cinctus</name>
    <name type="common">Wheat stem sawfly</name>
    <dbReference type="NCBI Taxonomy" id="211228"/>
    <lineage>
        <taxon>Eukaryota</taxon>
        <taxon>Metazoa</taxon>
        <taxon>Ecdysozoa</taxon>
        <taxon>Arthropoda</taxon>
        <taxon>Hexapoda</taxon>
        <taxon>Insecta</taxon>
        <taxon>Pterygota</taxon>
        <taxon>Neoptera</taxon>
        <taxon>Endopterygota</taxon>
        <taxon>Hymenoptera</taxon>
        <taxon>Cephoidea</taxon>
        <taxon>Cephidae</taxon>
        <taxon>Cephus</taxon>
    </lineage>
</organism>
<dbReference type="InterPro" id="IPR024079">
    <property type="entry name" value="MetalloPept_cat_dom_sf"/>
</dbReference>
<feature type="binding site" evidence="10">
    <location>
        <position position="420"/>
    </location>
    <ligand>
        <name>Zn(2+)</name>
        <dbReference type="ChEBI" id="CHEBI:29105"/>
        <note>catalytic</note>
    </ligand>
</feature>
<name>A0AAJ7BYV5_CEPCN</name>
<dbReference type="GO" id="GO:0004222">
    <property type="term" value="F:metalloendopeptidase activity"/>
    <property type="evidence" value="ECO:0007669"/>
    <property type="project" value="InterPro"/>
</dbReference>
<keyword evidence="8" id="KW-1015">Disulfide bond</keyword>
<dbReference type="InterPro" id="IPR001590">
    <property type="entry name" value="Peptidase_M12B"/>
</dbReference>
<evidence type="ECO:0000256" key="3">
    <source>
        <dbReference type="ARBA" id="ARBA00022729"/>
    </source>
</evidence>
<feature type="compositionally biased region" description="Basic and acidic residues" evidence="11">
    <location>
        <begin position="797"/>
        <end position="819"/>
    </location>
</feature>
<evidence type="ECO:0000256" key="1">
    <source>
        <dbReference type="ARBA" id="ARBA00022670"/>
    </source>
</evidence>
<evidence type="ECO:0000256" key="2">
    <source>
        <dbReference type="ARBA" id="ARBA00022723"/>
    </source>
</evidence>
<keyword evidence="9" id="KW-0325">Glycoprotein</keyword>
<evidence type="ECO:0000313" key="13">
    <source>
        <dbReference type="Proteomes" id="UP000694920"/>
    </source>
</evidence>
<keyword evidence="4" id="KW-0677">Repeat</keyword>
<dbReference type="InterPro" id="IPR002870">
    <property type="entry name" value="Peptidase_M12B_N"/>
</dbReference>
<keyword evidence="13" id="KW-1185">Reference proteome</keyword>
<evidence type="ECO:0000256" key="4">
    <source>
        <dbReference type="ARBA" id="ARBA00022737"/>
    </source>
</evidence>
<evidence type="ECO:0000256" key="10">
    <source>
        <dbReference type="PROSITE-ProRule" id="PRU00276"/>
    </source>
</evidence>
<reference evidence="14" key="1">
    <citation type="submission" date="2025-08" db="UniProtKB">
        <authorList>
            <consortium name="RefSeq"/>
        </authorList>
    </citation>
    <scope>IDENTIFICATION</scope>
</reference>
<evidence type="ECO:0000256" key="7">
    <source>
        <dbReference type="ARBA" id="ARBA00023049"/>
    </source>
</evidence>
<protein>
    <submittedName>
        <fullName evidence="14">A disintegrin and metalloproteinase with thrombospondin motifs adt-1</fullName>
    </submittedName>
</protein>
<feature type="domain" description="Peptidase M12B" evidence="12">
    <location>
        <begin position="253"/>
        <end position="478"/>
    </location>
</feature>
<evidence type="ECO:0000259" key="12">
    <source>
        <dbReference type="PROSITE" id="PS50215"/>
    </source>
</evidence>
<dbReference type="Proteomes" id="UP000694920">
    <property type="component" value="Unplaced"/>
</dbReference>
<comment type="caution">
    <text evidence="10">Lacks conserved residue(s) required for the propagation of feature annotation.</text>
</comment>
<dbReference type="CTD" id="37619"/>
<keyword evidence="2 10" id="KW-0479">Metal-binding</keyword>
<dbReference type="Pfam" id="PF01421">
    <property type="entry name" value="Reprolysin"/>
    <property type="match status" value="1"/>
</dbReference>
<dbReference type="InterPro" id="IPR041645">
    <property type="entry name" value="ADAMTS_CR_2"/>
</dbReference>
<dbReference type="Gene3D" id="2.20.100.10">
    <property type="entry name" value="Thrombospondin type-1 (TSP1) repeat"/>
    <property type="match status" value="1"/>
</dbReference>
<keyword evidence="1" id="KW-0645">Protease</keyword>
<dbReference type="GO" id="GO:0046872">
    <property type="term" value="F:metal ion binding"/>
    <property type="evidence" value="ECO:0007669"/>
    <property type="project" value="UniProtKB-KW"/>
</dbReference>
<evidence type="ECO:0000256" key="8">
    <source>
        <dbReference type="ARBA" id="ARBA00023157"/>
    </source>
</evidence>
<evidence type="ECO:0000256" key="6">
    <source>
        <dbReference type="ARBA" id="ARBA00022833"/>
    </source>
</evidence>
<proteinExistence type="predicted"/>
<feature type="region of interest" description="Disordered" evidence="11">
    <location>
        <begin position="783"/>
        <end position="840"/>
    </location>
</feature>
<dbReference type="RefSeq" id="XP_015597845.1">
    <property type="nucleotide sequence ID" value="XM_015742359.2"/>
</dbReference>
<evidence type="ECO:0000256" key="11">
    <source>
        <dbReference type="SAM" id="MobiDB-lite"/>
    </source>
</evidence>
<dbReference type="GO" id="GO:0006508">
    <property type="term" value="P:proteolysis"/>
    <property type="evidence" value="ECO:0007669"/>
    <property type="project" value="UniProtKB-KW"/>
</dbReference>
<evidence type="ECO:0000313" key="14">
    <source>
        <dbReference type="RefSeq" id="XP_015597845.1"/>
    </source>
</evidence>
<dbReference type="KEGG" id="ccin:107268992"/>
<dbReference type="PANTHER" id="PTHR13723:SF294">
    <property type="entry name" value="A DISINTEGRIN AND METALLOPROTEINASE WITH THROMBOSPONDIN MOTIFS 7-LIKE PROTEIN"/>
    <property type="match status" value="1"/>
</dbReference>
<dbReference type="InterPro" id="IPR036383">
    <property type="entry name" value="TSP1_rpt_sf"/>
</dbReference>
<dbReference type="PANTHER" id="PTHR13723">
    <property type="entry name" value="ADAMTS A DISINTEGRIN AND METALLOPROTEASE WITH THROMBOSPONDIN MOTIFS PROTEASE"/>
    <property type="match status" value="1"/>
</dbReference>
<evidence type="ECO:0000256" key="9">
    <source>
        <dbReference type="ARBA" id="ARBA00023180"/>
    </source>
</evidence>
<dbReference type="SUPFAM" id="SSF55486">
    <property type="entry name" value="Metalloproteases ('zincins'), catalytic domain"/>
    <property type="match status" value="1"/>
</dbReference>
<keyword evidence="3" id="KW-0732">Signal</keyword>
<keyword evidence="5" id="KW-0378">Hydrolase</keyword>
<dbReference type="Pfam" id="PF17771">
    <property type="entry name" value="ADAMTS_CR_2"/>
    <property type="match status" value="1"/>
</dbReference>
<accession>A0AAJ7BYV5</accession>
<dbReference type="GeneID" id="107268992"/>
<dbReference type="Pfam" id="PF01562">
    <property type="entry name" value="Pep_M12B_propep"/>
    <property type="match status" value="1"/>
</dbReference>
<keyword evidence="6 10" id="KW-0862">Zinc</keyword>
<gene>
    <name evidence="14" type="primary">LOC107268992</name>
</gene>
<evidence type="ECO:0000256" key="5">
    <source>
        <dbReference type="ARBA" id="ARBA00022801"/>
    </source>
</evidence>
<sequence length="840" mass="94390">MVMEAPACNSFRMDFHDNHIYKDCGSSACPYKMSVLTDNSIHLNLKLAELNMILKVNVLLLVILNAIRGQDINDDVEVILLPVRNSYSDTEVPLRFRVFGQTIELNLRKNDKLLAPSFKVWRHNSEDILEEAPELNRPAACHYLHRNHYSSAAISLCRRRAVHGFVFLENVTLEITPLRHADTWSFVDHTIEGRSGDLLREPHVVRRAYVTPAIKLHEDYLRRRDGLSIFKNDIPIDSELFSRPARGRRENGLTLELAVFLDEAGYNLFSPFFDRNEEKLCDMLLAYINGVQALYHHPSLGAKIDIALVRLDMMKRQPSDMPHYNGERGNLLDSFCHYTKKHNPSNDKDPNHWDMGLYVSGLDFYAMEGGRKSSVTMGLATVGGVCLDQYSCVIAELGVTNRFGKPYPSAGFTSVYIAAHEIGHNLGMHHDSTGNTCPKDGYIMSPSRGTQGETIWSQCSRDVARKLSQTKPCLLDQPPVNSEKSLDHGKFIDLPGRQWDAKKQCEFLLRDKDAVVVTLSDACQALQCKSPHRSGYYYAGPALDGTRCAERKECRGGECLPALQLPNGGQSAVIKKGGWSAWKAEGCRSGCIQKCKGAQPRRRYCDNPPPTNTEAGCEGPSYDVLLCSDEKLCKAKRKSASEFATAKCSKFSEKLPELDSKGSGLQAPHETERPWMACAIFCRRKDGGSYYTPRIELNDLGLDPYFPDGTWCHTEEGQDYFCRQHHCLPETFRFGKELIESHGDEDMKLGPQNARPDGHKLPDQLVKYLSLGPDGLPLLTTLSPGVASPPSEDDWTDKDYIELPKPVEEEDSLEMKEEPQISQPRVPKLLDLDTMFSDPL</sequence>
<dbReference type="Gene3D" id="3.40.1620.60">
    <property type="match status" value="1"/>
</dbReference>
<feature type="binding site" evidence="10">
    <location>
        <position position="424"/>
    </location>
    <ligand>
        <name>Zn(2+)</name>
        <dbReference type="ChEBI" id="CHEBI:29105"/>
        <note>catalytic</note>
    </ligand>
</feature>
<dbReference type="GO" id="GO:0030198">
    <property type="term" value="P:extracellular matrix organization"/>
    <property type="evidence" value="ECO:0007669"/>
    <property type="project" value="TreeGrafter"/>
</dbReference>
<dbReference type="AlphaFoldDB" id="A0AAJ7BYV5"/>
<dbReference type="GO" id="GO:0031012">
    <property type="term" value="C:extracellular matrix"/>
    <property type="evidence" value="ECO:0007669"/>
    <property type="project" value="TreeGrafter"/>
</dbReference>